<dbReference type="Proteomes" id="UP001614338">
    <property type="component" value="Unassembled WGS sequence"/>
</dbReference>
<feature type="region of interest" description="Disordered" evidence="1">
    <location>
        <begin position="39"/>
        <end position="71"/>
    </location>
</feature>
<evidence type="ECO:0000313" key="2">
    <source>
        <dbReference type="EMBL" id="MFI8748773.1"/>
    </source>
</evidence>
<proteinExistence type="predicted"/>
<accession>A0ABW8BNH9</accession>
<feature type="region of interest" description="Disordered" evidence="1">
    <location>
        <begin position="83"/>
        <end position="107"/>
    </location>
</feature>
<keyword evidence="3" id="KW-1185">Reference proteome</keyword>
<feature type="compositionally biased region" description="Pro residues" evidence="1">
    <location>
        <begin position="216"/>
        <end position="228"/>
    </location>
</feature>
<dbReference type="EMBL" id="JBITWC010000003">
    <property type="protein sequence ID" value="MFI8748773.1"/>
    <property type="molecule type" value="Genomic_DNA"/>
</dbReference>
<evidence type="ECO:0000256" key="1">
    <source>
        <dbReference type="SAM" id="MobiDB-lite"/>
    </source>
</evidence>
<reference evidence="2 3" key="1">
    <citation type="submission" date="2024-10" db="EMBL/GenBank/DDBJ databases">
        <title>The Natural Products Discovery Center: Release of the First 8490 Sequenced Strains for Exploring Actinobacteria Biosynthetic Diversity.</title>
        <authorList>
            <person name="Kalkreuter E."/>
            <person name="Kautsar S.A."/>
            <person name="Yang D."/>
            <person name="Bader C.D."/>
            <person name="Teijaro C.N."/>
            <person name="Fluegel L."/>
            <person name="Davis C.M."/>
            <person name="Simpson J.R."/>
            <person name="Lauterbach L."/>
            <person name="Steele A.D."/>
            <person name="Gui C."/>
            <person name="Meng S."/>
            <person name="Li G."/>
            <person name="Viehrig K."/>
            <person name="Ye F."/>
            <person name="Su P."/>
            <person name="Kiefer A.F."/>
            <person name="Nichols A."/>
            <person name="Cepeda A.J."/>
            <person name="Yan W."/>
            <person name="Fan B."/>
            <person name="Jiang Y."/>
            <person name="Adhikari A."/>
            <person name="Zheng C.-J."/>
            <person name="Schuster L."/>
            <person name="Cowan T.M."/>
            <person name="Smanski M.J."/>
            <person name="Chevrette M.G."/>
            <person name="De Carvalho L.P.S."/>
            <person name="Shen B."/>
        </authorList>
    </citation>
    <scope>NUCLEOTIDE SEQUENCE [LARGE SCALE GENOMIC DNA]</scope>
    <source>
        <strain evidence="2 3">NPDC077409</strain>
    </source>
</reference>
<sequence length="339" mass="36576">MLGLIGGALAGGAEAAQDNARTRINQMHDDAILRMRQEFASSERQASQEFSREERVAGQEFTSGENQANRQHDMGLLQMREAGANRRSAAQIAASREQRPQWQMVPDGNGGYIQYDPVTNNYREANLPEGVSFGGSELTERERLTIETLADERTSIMESSMGQPSDQQAARLGEINAQMERLLGTSAGGGDLATRLTEQLGIDPDAVPEEQAAPPESAPPRSAPPPRPNTAEGYMGARQEADSAQQADQEADDAVQELAAEARRIAGRITIPDQLGGGFQRGGLINSATQGGIDTEAEREAAQVVLERVSAAYNQESDPQRKAMLKRALDALYEAGVTR</sequence>
<feature type="compositionally biased region" description="Polar residues" evidence="1">
    <location>
        <begin position="60"/>
        <end position="69"/>
    </location>
</feature>
<gene>
    <name evidence="2" type="ORF">ACIGG6_02035</name>
</gene>
<organism evidence="2 3">
    <name type="scientific">Vreelandella lionensis</name>
    <dbReference type="NCBI Taxonomy" id="1144478"/>
    <lineage>
        <taxon>Bacteria</taxon>
        <taxon>Pseudomonadati</taxon>
        <taxon>Pseudomonadota</taxon>
        <taxon>Gammaproteobacteria</taxon>
        <taxon>Oceanospirillales</taxon>
        <taxon>Halomonadaceae</taxon>
        <taxon>Vreelandella</taxon>
    </lineage>
</organism>
<protein>
    <submittedName>
        <fullName evidence="2">Uncharacterized protein</fullName>
    </submittedName>
</protein>
<feature type="region of interest" description="Disordered" evidence="1">
    <location>
        <begin position="207"/>
        <end position="255"/>
    </location>
</feature>
<name>A0ABW8BNH9_9GAMM</name>
<feature type="compositionally biased region" description="Polar residues" evidence="1">
    <location>
        <begin position="39"/>
        <end position="49"/>
    </location>
</feature>
<dbReference type="RefSeq" id="WP_399841696.1">
    <property type="nucleotide sequence ID" value="NZ_JBITWC010000003.1"/>
</dbReference>
<comment type="caution">
    <text evidence="2">The sequence shown here is derived from an EMBL/GenBank/DDBJ whole genome shotgun (WGS) entry which is preliminary data.</text>
</comment>
<evidence type="ECO:0000313" key="3">
    <source>
        <dbReference type="Proteomes" id="UP001614338"/>
    </source>
</evidence>